<evidence type="ECO:0000256" key="4">
    <source>
        <dbReference type="ARBA" id="ARBA00022801"/>
    </source>
</evidence>
<dbReference type="FunFam" id="3.30.70.870:FF:000004">
    <property type="entry name" value="Translation factor GUF1, mitochondrial"/>
    <property type="match status" value="1"/>
</dbReference>
<keyword evidence="7 9" id="KW-0472">Membrane</keyword>
<dbReference type="HAMAP" id="MF_00071">
    <property type="entry name" value="LepA"/>
    <property type="match status" value="1"/>
</dbReference>
<dbReference type="InterPro" id="IPR038363">
    <property type="entry name" value="LepA_C_sf"/>
</dbReference>
<keyword evidence="5 9" id="KW-0496">Mitochondrion</keyword>
<keyword evidence="12" id="KW-1185">Reference proteome</keyword>
<accession>A0A9Q0XST7</accession>
<dbReference type="InterPro" id="IPR027417">
    <property type="entry name" value="P-loop_NTPase"/>
</dbReference>
<evidence type="ECO:0000256" key="8">
    <source>
        <dbReference type="ARBA" id="ARBA00049117"/>
    </source>
</evidence>
<evidence type="ECO:0000313" key="12">
    <source>
        <dbReference type="Proteomes" id="UP001142489"/>
    </source>
</evidence>
<dbReference type="InterPro" id="IPR035654">
    <property type="entry name" value="LepA_IV"/>
</dbReference>
<dbReference type="GO" id="GO:0005525">
    <property type="term" value="F:GTP binding"/>
    <property type="evidence" value="ECO:0007669"/>
    <property type="project" value="UniProtKB-UniRule"/>
</dbReference>
<dbReference type="AlphaFoldDB" id="A0A9Q0XST7"/>
<dbReference type="InterPro" id="IPR009000">
    <property type="entry name" value="Transl_B-barrel_sf"/>
</dbReference>
<keyword evidence="4 9" id="KW-0378">Hydrolase</keyword>
<dbReference type="InterPro" id="IPR000795">
    <property type="entry name" value="T_Tr_GTP-bd_dom"/>
</dbReference>
<feature type="binding site" evidence="9">
    <location>
        <begin position="71"/>
        <end position="78"/>
    </location>
    <ligand>
        <name>GTP</name>
        <dbReference type="ChEBI" id="CHEBI:37565"/>
    </ligand>
</feature>
<dbReference type="InterPro" id="IPR005225">
    <property type="entry name" value="Small_GTP-bd"/>
</dbReference>
<sequence length="664" mass="74695">MLALVNRAVSLCVRLQTIHNAAIFSYVIAGMEKYPAYHFTFPRRYGSETGKGEVDMSMFPAENIRNFSIIAHVDHGKSTLADRLLEITGTIAKTEQNKQVLDKLQVERERGITVKAQTASLIYNYEGTNYLLNLIDTPGHVDFNYEVSRSLSACQGVLLVVDANEGIQAQTVANFFLAFEAQLSIIPVINKIDLKNADPDRVENQIQTVFDIPKDECIRISAKLGTNVEKILQEVIERIPPPQVSTHDPLRALVFDSTFDQYRGVITNIALFGGEIYKGLKITSAYTKKIYEVNEVGILRPGEQPIRKLYAGQVGYLIAGMKEVTEAQIGDTLYLHNQPVEPFPGFRAAKPMVFAGMYPTDQSEYNNLKSALEKLRLNDSSVSLHRDSSLALGAGWRLGFLGLLHMEVFNQRLEQEYNASVILTSPTVPYKVILSSQKLIKEHRAQEITIINPAEFPDKSDVKEYLEPIVLGTIVTPDVYIGKIIPLCQNRRAAQKDLVYIDDHRVMMQYIFPLNEIIVDFYDALKSISSGYASFDYEDAGYQTADLVKMDILLNGNPVEELITIVHRDKAYTIAKSMCERLKDVIPRQLFVIAIQASIGSKIICRETLKAYKKDVLAKCYGGDITRKMKLLKRQAEGKKKLRKIGNIEVPKDAFISVLKRQPD</sequence>
<evidence type="ECO:0000259" key="10">
    <source>
        <dbReference type="PROSITE" id="PS51722"/>
    </source>
</evidence>
<evidence type="ECO:0000256" key="7">
    <source>
        <dbReference type="ARBA" id="ARBA00023136"/>
    </source>
</evidence>
<dbReference type="PRINTS" id="PR00315">
    <property type="entry name" value="ELONGATNFCT"/>
</dbReference>
<dbReference type="PROSITE" id="PS51722">
    <property type="entry name" value="G_TR_2"/>
    <property type="match status" value="1"/>
</dbReference>
<comment type="subcellular location">
    <subcellularLocation>
        <location evidence="9">Mitochondrion inner membrane</location>
        <topology evidence="9">Peripheral membrane protein</topology>
        <orientation evidence="9">Matrix side</orientation>
    </subcellularLocation>
</comment>
<keyword evidence="9" id="KW-0648">Protein biosynthesis</keyword>
<feature type="binding site" evidence="9">
    <location>
        <begin position="136"/>
        <end position="140"/>
    </location>
    <ligand>
        <name>GTP</name>
        <dbReference type="ChEBI" id="CHEBI:37565"/>
    </ligand>
</feature>
<dbReference type="InterPro" id="IPR031157">
    <property type="entry name" value="G_TR_CS"/>
</dbReference>
<comment type="catalytic activity">
    <reaction evidence="8">
        <text>GTP + H2O = GDP + phosphate + H(+)</text>
        <dbReference type="Rhea" id="RHEA:19669"/>
        <dbReference type="ChEBI" id="CHEBI:15377"/>
        <dbReference type="ChEBI" id="CHEBI:15378"/>
        <dbReference type="ChEBI" id="CHEBI:37565"/>
        <dbReference type="ChEBI" id="CHEBI:43474"/>
        <dbReference type="ChEBI" id="CHEBI:58189"/>
    </reaction>
    <physiologicalReaction direction="left-to-right" evidence="8">
        <dbReference type="Rhea" id="RHEA:19670"/>
    </physiologicalReaction>
</comment>
<dbReference type="SUPFAM" id="SSF54980">
    <property type="entry name" value="EF-G C-terminal domain-like"/>
    <property type="match status" value="2"/>
</dbReference>
<dbReference type="FunFam" id="2.40.30.10:FF:000015">
    <property type="entry name" value="Translation factor GUF1, mitochondrial"/>
    <property type="match status" value="1"/>
</dbReference>
<dbReference type="Gene3D" id="3.30.70.2570">
    <property type="entry name" value="Elongation factor 4, C-terminal domain"/>
    <property type="match status" value="1"/>
</dbReference>
<evidence type="ECO:0000256" key="1">
    <source>
        <dbReference type="ARBA" id="ARBA00005454"/>
    </source>
</evidence>
<evidence type="ECO:0000256" key="5">
    <source>
        <dbReference type="ARBA" id="ARBA00023128"/>
    </source>
</evidence>
<dbReference type="CDD" id="cd03709">
    <property type="entry name" value="lepA_C"/>
    <property type="match status" value="1"/>
</dbReference>
<dbReference type="InterPro" id="IPR006297">
    <property type="entry name" value="EF-4"/>
</dbReference>
<dbReference type="Gene3D" id="2.40.30.10">
    <property type="entry name" value="Translation factors"/>
    <property type="match status" value="1"/>
</dbReference>
<dbReference type="GO" id="GO:0005743">
    <property type="term" value="C:mitochondrial inner membrane"/>
    <property type="evidence" value="ECO:0007669"/>
    <property type="project" value="UniProtKB-SubCell"/>
</dbReference>
<dbReference type="Gene3D" id="3.40.50.300">
    <property type="entry name" value="P-loop containing nucleotide triphosphate hydrolases"/>
    <property type="match status" value="1"/>
</dbReference>
<dbReference type="PANTHER" id="PTHR43512:SF7">
    <property type="entry name" value="TRANSLATION FACTOR GUF1, MITOCHONDRIAL"/>
    <property type="match status" value="1"/>
</dbReference>
<dbReference type="GO" id="GO:0003924">
    <property type="term" value="F:GTPase activity"/>
    <property type="evidence" value="ECO:0007669"/>
    <property type="project" value="UniProtKB-UniRule"/>
</dbReference>
<dbReference type="CDD" id="cd16260">
    <property type="entry name" value="EF4_III"/>
    <property type="match status" value="1"/>
</dbReference>
<dbReference type="GO" id="GO:0045727">
    <property type="term" value="P:positive regulation of translation"/>
    <property type="evidence" value="ECO:0007669"/>
    <property type="project" value="UniProtKB-UniRule"/>
</dbReference>
<dbReference type="GO" id="GO:0097177">
    <property type="term" value="F:mitochondrial ribosome binding"/>
    <property type="evidence" value="ECO:0007669"/>
    <property type="project" value="TreeGrafter"/>
</dbReference>
<dbReference type="Gene3D" id="3.30.70.240">
    <property type="match status" value="1"/>
</dbReference>
<feature type="binding site" evidence="9">
    <location>
        <begin position="190"/>
        <end position="193"/>
    </location>
    <ligand>
        <name>GTP</name>
        <dbReference type="ChEBI" id="CHEBI:37565"/>
    </ligand>
</feature>
<dbReference type="NCBIfam" id="TIGR00231">
    <property type="entry name" value="small_GTP"/>
    <property type="match status" value="1"/>
</dbReference>
<protein>
    <recommendedName>
        <fullName evidence="10">Tr-type G domain-containing protein</fullName>
    </recommendedName>
</protein>
<keyword evidence="6 9" id="KW-0342">GTP-binding</keyword>
<dbReference type="Pfam" id="PF00009">
    <property type="entry name" value="GTP_EFTU"/>
    <property type="match status" value="1"/>
</dbReference>
<dbReference type="CDD" id="cd01890">
    <property type="entry name" value="LepA"/>
    <property type="match status" value="1"/>
</dbReference>
<dbReference type="FunFam" id="3.30.70.2570:FF:000001">
    <property type="entry name" value="Translation factor GUF1, mitochondrial"/>
    <property type="match status" value="1"/>
</dbReference>
<comment type="similarity">
    <text evidence="9">Belongs to the GTP-binding elongation factor family. LepA subfamily.</text>
</comment>
<evidence type="ECO:0000256" key="3">
    <source>
        <dbReference type="ARBA" id="ARBA00022792"/>
    </source>
</evidence>
<evidence type="ECO:0000256" key="6">
    <source>
        <dbReference type="ARBA" id="ARBA00023134"/>
    </source>
</evidence>
<comment type="catalytic activity">
    <reaction evidence="9">
        <text>GTP + H2O = GDP + phosphate + H(+)</text>
        <dbReference type="Rhea" id="RHEA:19669"/>
        <dbReference type="ChEBI" id="CHEBI:15377"/>
        <dbReference type="ChEBI" id="CHEBI:15378"/>
        <dbReference type="ChEBI" id="CHEBI:37565"/>
        <dbReference type="ChEBI" id="CHEBI:43474"/>
        <dbReference type="ChEBI" id="CHEBI:58189"/>
        <dbReference type="EC" id="3.6.5.n1"/>
    </reaction>
</comment>
<feature type="domain" description="Tr-type G" evidence="10">
    <location>
        <begin position="62"/>
        <end position="243"/>
    </location>
</feature>
<comment type="caution">
    <text evidence="11">The sequence shown here is derived from an EMBL/GenBank/DDBJ whole genome shotgun (WGS) entry which is preliminary data.</text>
</comment>
<keyword evidence="3 9" id="KW-0999">Mitochondrion inner membrane</keyword>
<dbReference type="Proteomes" id="UP001142489">
    <property type="component" value="Unassembled WGS sequence"/>
</dbReference>
<organism evidence="11 12">
    <name type="scientific">Phrynocephalus forsythii</name>
    <dbReference type="NCBI Taxonomy" id="171643"/>
    <lineage>
        <taxon>Eukaryota</taxon>
        <taxon>Metazoa</taxon>
        <taxon>Chordata</taxon>
        <taxon>Craniata</taxon>
        <taxon>Vertebrata</taxon>
        <taxon>Euteleostomi</taxon>
        <taxon>Lepidosauria</taxon>
        <taxon>Squamata</taxon>
        <taxon>Bifurcata</taxon>
        <taxon>Unidentata</taxon>
        <taxon>Episquamata</taxon>
        <taxon>Toxicofera</taxon>
        <taxon>Iguania</taxon>
        <taxon>Acrodonta</taxon>
        <taxon>Agamidae</taxon>
        <taxon>Agaminae</taxon>
        <taxon>Phrynocephalus</taxon>
    </lineage>
</organism>
<dbReference type="SUPFAM" id="SSF50447">
    <property type="entry name" value="Translation proteins"/>
    <property type="match status" value="1"/>
</dbReference>
<dbReference type="Gene3D" id="3.30.70.870">
    <property type="entry name" value="Elongation Factor G (Translational Gtpase), domain 3"/>
    <property type="match status" value="1"/>
</dbReference>
<dbReference type="EMBL" id="JAPFRF010000007">
    <property type="protein sequence ID" value="KAJ7326654.1"/>
    <property type="molecule type" value="Genomic_DNA"/>
</dbReference>
<comment type="similarity">
    <text evidence="1">Belongs to the TRAFAC class translation factor GTPase superfamily. Classic translation factor GTPase family. LepA subfamily.</text>
</comment>
<reference evidence="11" key="1">
    <citation type="journal article" date="2023" name="DNA Res.">
        <title>Chromosome-level genome assembly of Phrynocephalus forsythii using third-generation DNA sequencing and Hi-C analysis.</title>
        <authorList>
            <person name="Qi Y."/>
            <person name="Zhao W."/>
            <person name="Zhao Y."/>
            <person name="Niu C."/>
            <person name="Cao S."/>
            <person name="Zhang Y."/>
        </authorList>
    </citation>
    <scope>NUCLEOTIDE SEQUENCE</scope>
    <source>
        <tissue evidence="11">Muscle</tissue>
    </source>
</reference>
<evidence type="ECO:0000313" key="11">
    <source>
        <dbReference type="EMBL" id="KAJ7326654.1"/>
    </source>
</evidence>
<dbReference type="GO" id="GO:0005759">
    <property type="term" value="C:mitochondrial matrix"/>
    <property type="evidence" value="ECO:0007669"/>
    <property type="project" value="UniProtKB-UniRule"/>
</dbReference>
<dbReference type="SUPFAM" id="SSF52540">
    <property type="entry name" value="P-loop containing nucleoside triphosphate hydrolases"/>
    <property type="match status" value="1"/>
</dbReference>
<dbReference type="CDD" id="cd03699">
    <property type="entry name" value="EF4_II"/>
    <property type="match status" value="1"/>
</dbReference>
<dbReference type="OrthoDB" id="1074at2759"/>
<dbReference type="Pfam" id="PF06421">
    <property type="entry name" value="LepA_C"/>
    <property type="match status" value="1"/>
</dbReference>
<dbReference type="FunFam" id="3.30.70.240:FF:000007">
    <property type="entry name" value="Translation factor GUF1, mitochondrial"/>
    <property type="match status" value="1"/>
</dbReference>
<dbReference type="NCBIfam" id="TIGR01393">
    <property type="entry name" value="lepA"/>
    <property type="match status" value="1"/>
</dbReference>
<gene>
    <name evidence="11" type="ORF">JRQ81_016413</name>
</gene>
<dbReference type="Pfam" id="PF00679">
    <property type="entry name" value="EFG_C"/>
    <property type="match status" value="1"/>
</dbReference>
<evidence type="ECO:0000256" key="9">
    <source>
        <dbReference type="HAMAP-Rule" id="MF_03137"/>
    </source>
</evidence>
<dbReference type="InterPro" id="IPR035647">
    <property type="entry name" value="EFG_III/V"/>
</dbReference>
<dbReference type="InterPro" id="IPR000640">
    <property type="entry name" value="EFG_V-like"/>
</dbReference>
<proteinExistence type="inferred from homology"/>
<name>A0A9Q0XST7_9SAUR</name>
<comment type="function">
    <text evidence="9">Promotes mitochondrial protein synthesis. May act as a fidelity factor of the translation reaction, by catalyzing a one-codon backward translocation of tRNAs on improperly translocated ribosomes. Binds to mitochondrial ribosomes in a GTP-dependent manner.</text>
</comment>
<dbReference type="InterPro" id="IPR013842">
    <property type="entry name" value="LepA_CTD"/>
</dbReference>
<dbReference type="PANTHER" id="PTHR43512">
    <property type="entry name" value="TRANSLATION FACTOR GUF1-RELATED"/>
    <property type="match status" value="1"/>
</dbReference>
<keyword evidence="2 9" id="KW-0547">Nucleotide-binding</keyword>
<dbReference type="GO" id="GO:0006412">
    <property type="term" value="P:translation"/>
    <property type="evidence" value="ECO:0007669"/>
    <property type="project" value="UniProtKB-KW"/>
</dbReference>
<dbReference type="FunFam" id="3.40.50.300:FF:000078">
    <property type="entry name" value="Elongation factor 4"/>
    <property type="match status" value="1"/>
</dbReference>
<evidence type="ECO:0000256" key="2">
    <source>
        <dbReference type="ARBA" id="ARBA00022741"/>
    </source>
</evidence>
<dbReference type="PROSITE" id="PS00301">
    <property type="entry name" value="G_TR_1"/>
    <property type="match status" value="1"/>
</dbReference>